<evidence type="ECO:0000256" key="7">
    <source>
        <dbReference type="ARBA" id="ARBA00047942"/>
    </source>
</evidence>
<dbReference type="RefSeq" id="WP_386821403.1">
    <property type="nucleotide sequence ID" value="NZ_JBHUIT010000034.1"/>
</dbReference>
<protein>
    <recommendedName>
        <fullName evidence="2">site-specific DNA-methyltransferase (adenine-specific)</fullName>
        <ecNumber evidence="2">2.1.1.72</ecNumber>
    </recommendedName>
</protein>
<dbReference type="GO" id="GO:0032259">
    <property type="term" value="P:methylation"/>
    <property type="evidence" value="ECO:0007669"/>
    <property type="project" value="UniProtKB-KW"/>
</dbReference>
<dbReference type="EMBL" id="JBHUIT010000034">
    <property type="protein sequence ID" value="MFD2257980.1"/>
    <property type="molecule type" value="Genomic_DNA"/>
</dbReference>
<evidence type="ECO:0000256" key="2">
    <source>
        <dbReference type="ARBA" id="ARBA00011900"/>
    </source>
</evidence>
<dbReference type="Pfam" id="PF12161">
    <property type="entry name" value="HsdM_N"/>
    <property type="match status" value="1"/>
</dbReference>
<dbReference type="Gene3D" id="3.40.50.150">
    <property type="entry name" value="Vaccinia Virus protein VP39"/>
    <property type="match status" value="1"/>
</dbReference>
<evidence type="ECO:0000256" key="4">
    <source>
        <dbReference type="ARBA" id="ARBA00022679"/>
    </source>
</evidence>
<reference evidence="13" key="1">
    <citation type="journal article" date="2019" name="Int. J. Syst. Evol. Microbiol.">
        <title>The Global Catalogue of Microorganisms (GCM) 10K type strain sequencing project: providing services to taxonomists for standard genome sequencing and annotation.</title>
        <authorList>
            <consortium name="The Broad Institute Genomics Platform"/>
            <consortium name="The Broad Institute Genome Sequencing Center for Infectious Disease"/>
            <person name="Wu L."/>
            <person name="Ma J."/>
        </authorList>
    </citation>
    <scope>NUCLEOTIDE SEQUENCE [LARGE SCALE GENOMIC DNA]</scope>
    <source>
        <strain evidence="13">CGMCC 4.7106</strain>
    </source>
</reference>
<keyword evidence="6" id="KW-0680">Restriction system</keyword>
<comment type="similarity">
    <text evidence="1">Belongs to the N(4)/N(6)-methyltransferase family.</text>
</comment>
<evidence type="ECO:0000256" key="3">
    <source>
        <dbReference type="ARBA" id="ARBA00022603"/>
    </source>
</evidence>
<comment type="caution">
    <text evidence="12">The sequence shown here is derived from an EMBL/GenBank/DDBJ whole genome shotgun (WGS) entry which is preliminary data.</text>
</comment>
<feature type="coiled-coil region" evidence="8">
    <location>
        <begin position="580"/>
        <end position="614"/>
    </location>
</feature>
<comment type="catalytic activity">
    <reaction evidence="7">
        <text>a 2'-deoxyadenosine in DNA + S-adenosyl-L-methionine = an N(6)-methyl-2'-deoxyadenosine in DNA + S-adenosyl-L-homocysteine + H(+)</text>
        <dbReference type="Rhea" id="RHEA:15197"/>
        <dbReference type="Rhea" id="RHEA-COMP:12418"/>
        <dbReference type="Rhea" id="RHEA-COMP:12419"/>
        <dbReference type="ChEBI" id="CHEBI:15378"/>
        <dbReference type="ChEBI" id="CHEBI:57856"/>
        <dbReference type="ChEBI" id="CHEBI:59789"/>
        <dbReference type="ChEBI" id="CHEBI:90615"/>
        <dbReference type="ChEBI" id="CHEBI:90616"/>
        <dbReference type="EC" id="2.1.1.72"/>
    </reaction>
</comment>
<evidence type="ECO:0000256" key="1">
    <source>
        <dbReference type="ARBA" id="ARBA00006594"/>
    </source>
</evidence>
<evidence type="ECO:0000313" key="12">
    <source>
        <dbReference type="EMBL" id="MFD2257980.1"/>
    </source>
</evidence>
<dbReference type="SUPFAM" id="SSF53335">
    <property type="entry name" value="S-adenosyl-L-methionine-dependent methyltransferases"/>
    <property type="match status" value="1"/>
</dbReference>
<keyword evidence="13" id="KW-1185">Reference proteome</keyword>
<accession>A0ABW5DF27</accession>
<gene>
    <name evidence="12" type="ORF">ACFSSA_14965</name>
</gene>
<dbReference type="InterPro" id="IPR022749">
    <property type="entry name" value="D12N6_MeTrfase_N"/>
</dbReference>
<feature type="domain" description="N6 adenine-specific DNA methyltransferase N-terminal" evidence="11">
    <location>
        <begin position="16"/>
        <end position="134"/>
    </location>
</feature>
<keyword evidence="4" id="KW-0808">Transferase</keyword>
<feature type="domain" description="DNA methylase adenine-specific" evidence="10">
    <location>
        <begin position="479"/>
        <end position="573"/>
    </location>
</feature>
<feature type="region of interest" description="Disordered" evidence="9">
    <location>
        <begin position="437"/>
        <end position="462"/>
    </location>
</feature>
<evidence type="ECO:0000259" key="10">
    <source>
        <dbReference type="Pfam" id="PF02384"/>
    </source>
</evidence>
<evidence type="ECO:0000256" key="5">
    <source>
        <dbReference type="ARBA" id="ARBA00022691"/>
    </source>
</evidence>
<dbReference type="PRINTS" id="PR00507">
    <property type="entry name" value="N12N6MTFRASE"/>
</dbReference>
<evidence type="ECO:0000256" key="8">
    <source>
        <dbReference type="SAM" id="Coils"/>
    </source>
</evidence>
<dbReference type="Pfam" id="PF02384">
    <property type="entry name" value="N6_Mtase"/>
    <property type="match status" value="3"/>
</dbReference>
<keyword evidence="5" id="KW-0949">S-adenosyl-L-methionine</keyword>
<evidence type="ECO:0000256" key="9">
    <source>
        <dbReference type="SAM" id="MobiDB-lite"/>
    </source>
</evidence>
<dbReference type="PANTHER" id="PTHR42998">
    <property type="entry name" value="TYPE I RESTRICTION ENZYME HINDVIIP M PROTEIN-RELATED"/>
    <property type="match status" value="1"/>
</dbReference>
<dbReference type="PANTHER" id="PTHR42998:SF1">
    <property type="entry name" value="TYPE I RESTRICTION ENZYME HINDI METHYLASE SUBUNIT"/>
    <property type="match status" value="1"/>
</dbReference>
<evidence type="ECO:0000256" key="6">
    <source>
        <dbReference type="ARBA" id="ARBA00022747"/>
    </source>
</evidence>
<keyword evidence="3 12" id="KW-0489">Methyltransferase</keyword>
<feature type="domain" description="DNA methylase adenine-specific" evidence="10">
    <location>
        <begin position="287"/>
        <end position="432"/>
    </location>
</feature>
<feature type="domain" description="DNA methylase adenine-specific" evidence="10">
    <location>
        <begin position="158"/>
        <end position="258"/>
    </location>
</feature>
<dbReference type="GO" id="GO:0008168">
    <property type="term" value="F:methyltransferase activity"/>
    <property type="evidence" value="ECO:0007669"/>
    <property type="project" value="UniProtKB-KW"/>
</dbReference>
<dbReference type="EC" id="2.1.1.72" evidence="2"/>
<sequence length="618" mass="68744">MHWTEPATADDSHAALEKKLWDAANMLWAGADLKPSEYSPTVLGLIFLRYADVRFADVEKELGRDGSPSRPSSRRKISATDYHAAGVIYLPENARFADLLSLPEGANTGQAINDAMRAIEKENPDLADVLPKTYHILDSLTLAELLKVMASVPMDKGGDTFGLIYEYFLGKFAMTEGQKGGEFYTPTSIVKLIVEILEPYHGRILDPACGSGGMFIQSARFVEAHRANRTLTPGPSPRDRGEKYTGDPTTEISVHGQDQWAWGAHLRRAQRARRVRQRRKLPNQRVTDTSRLARLNLAVHGLNGDIKQGNTYYEDLQDSVGRFDFVMANPPFNVSKIDKERLSGDPRYPFGIPRTDNGNYLWIQHFHSALNRTGRAGFVMANSAADARASEQEIREKIIRAGDVDVMVAIGPNFFFTVTLPCTLWFFDKGKAALPPSPPAPLPGGEGSKKKSKSFSPSERGGGEGLAEYDYKNHVGARYRDTVLFIDARHIYRQLDRAHRDFTPAQLEFLANLVRYYRGEDLEFAHGSGEKWEEVFGDAAGYTDVPGLCKAATLAEIEAQGWSLNPGRYVGVAKGGDLSDEDFKEQLEALNEELEVLNAEARELEERIAENVMEILEA</sequence>
<feature type="region of interest" description="Disordered" evidence="9">
    <location>
        <begin position="227"/>
        <end position="250"/>
    </location>
</feature>
<name>A0ABW5DF27_9BACT</name>
<keyword evidence="8" id="KW-0175">Coiled coil</keyword>
<dbReference type="InterPro" id="IPR003356">
    <property type="entry name" value="DNA_methylase_A-5"/>
</dbReference>
<dbReference type="InterPro" id="IPR029063">
    <property type="entry name" value="SAM-dependent_MTases_sf"/>
</dbReference>
<proteinExistence type="inferred from homology"/>
<organism evidence="12 13">
    <name type="scientific">Luteolibacter algae</name>
    <dbReference type="NCBI Taxonomy" id="454151"/>
    <lineage>
        <taxon>Bacteria</taxon>
        <taxon>Pseudomonadati</taxon>
        <taxon>Verrucomicrobiota</taxon>
        <taxon>Verrucomicrobiia</taxon>
        <taxon>Verrucomicrobiales</taxon>
        <taxon>Verrucomicrobiaceae</taxon>
        <taxon>Luteolibacter</taxon>
    </lineage>
</organism>
<evidence type="ECO:0000313" key="13">
    <source>
        <dbReference type="Proteomes" id="UP001597375"/>
    </source>
</evidence>
<dbReference type="Gene3D" id="1.20.1260.30">
    <property type="match status" value="1"/>
</dbReference>
<dbReference type="Proteomes" id="UP001597375">
    <property type="component" value="Unassembled WGS sequence"/>
</dbReference>
<evidence type="ECO:0000259" key="11">
    <source>
        <dbReference type="Pfam" id="PF12161"/>
    </source>
</evidence>
<dbReference type="InterPro" id="IPR052916">
    <property type="entry name" value="Type-I_RE_MTase_Subunit"/>
</dbReference>
<dbReference type="InterPro" id="IPR038333">
    <property type="entry name" value="T1MK-like_N_sf"/>
</dbReference>